<sequence>MITSCLQSKAQTPKSGRPRLVLRKYITYRLNKSDVGEAFLWHPFASETAHEEKIIDTGLIHIRVIQRQGRKKTTLIQGVPSEFDIKKITKSLKKELACNGSVSEHKEYGEVISLQGDHRQDIYQFLIKYNLARKENIKIHGF</sequence>
<dbReference type="AlphaFoldDB" id="A0AA38HH10"/>
<dbReference type="GO" id="GO:0003743">
    <property type="term" value="F:translation initiation factor activity"/>
    <property type="evidence" value="ECO:0007669"/>
    <property type="project" value="InterPro"/>
</dbReference>
<dbReference type="Proteomes" id="UP001168821">
    <property type="component" value="Unassembled WGS sequence"/>
</dbReference>
<proteinExistence type="inferred from homology"/>
<dbReference type="InterPro" id="IPR001950">
    <property type="entry name" value="SUI1"/>
</dbReference>
<protein>
    <recommendedName>
        <fullName evidence="3">SUI1 domain-containing protein</fullName>
    </recommendedName>
</protein>
<dbReference type="InterPro" id="IPR005874">
    <property type="entry name" value="SUI1_euk"/>
</dbReference>
<reference evidence="4" key="1">
    <citation type="journal article" date="2023" name="G3 (Bethesda)">
        <title>Whole genome assemblies of Zophobas morio and Tenebrio molitor.</title>
        <authorList>
            <person name="Kaur S."/>
            <person name="Stinson S.A."/>
            <person name="diCenzo G.C."/>
        </authorList>
    </citation>
    <scope>NUCLEOTIDE SEQUENCE</scope>
    <source>
        <strain evidence="4">QUZm001</strain>
    </source>
</reference>
<dbReference type="SUPFAM" id="SSF55159">
    <property type="entry name" value="eIF1-like"/>
    <property type="match status" value="1"/>
</dbReference>
<organism evidence="4 5">
    <name type="scientific">Zophobas morio</name>
    <dbReference type="NCBI Taxonomy" id="2755281"/>
    <lineage>
        <taxon>Eukaryota</taxon>
        <taxon>Metazoa</taxon>
        <taxon>Ecdysozoa</taxon>
        <taxon>Arthropoda</taxon>
        <taxon>Hexapoda</taxon>
        <taxon>Insecta</taxon>
        <taxon>Pterygota</taxon>
        <taxon>Neoptera</taxon>
        <taxon>Endopterygota</taxon>
        <taxon>Coleoptera</taxon>
        <taxon>Polyphaga</taxon>
        <taxon>Cucujiformia</taxon>
        <taxon>Tenebrionidae</taxon>
        <taxon>Zophobas</taxon>
    </lineage>
</organism>
<keyword evidence="2" id="KW-0648">Protein biosynthesis</keyword>
<gene>
    <name evidence="4" type="ORF">Zmor_012403</name>
</gene>
<dbReference type="PANTHER" id="PTHR10388">
    <property type="entry name" value="EUKARYOTIC TRANSLATION INITIATION FACTOR SUI1"/>
    <property type="match status" value="1"/>
</dbReference>
<evidence type="ECO:0000313" key="4">
    <source>
        <dbReference type="EMBL" id="KAJ3615646.1"/>
    </source>
</evidence>
<dbReference type="Gene3D" id="3.30.780.10">
    <property type="entry name" value="SUI1-like domain"/>
    <property type="match status" value="1"/>
</dbReference>
<dbReference type="InterPro" id="IPR036877">
    <property type="entry name" value="SUI1_dom_sf"/>
</dbReference>
<keyword evidence="5" id="KW-1185">Reference proteome</keyword>
<dbReference type="Pfam" id="PF01253">
    <property type="entry name" value="SUI1"/>
    <property type="match status" value="1"/>
</dbReference>
<evidence type="ECO:0000313" key="5">
    <source>
        <dbReference type="Proteomes" id="UP001168821"/>
    </source>
</evidence>
<dbReference type="PROSITE" id="PS50296">
    <property type="entry name" value="SUI1"/>
    <property type="match status" value="1"/>
</dbReference>
<comment type="caution">
    <text evidence="4">The sequence shown here is derived from an EMBL/GenBank/DDBJ whole genome shotgun (WGS) entry which is preliminary data.</text>
</comment>
<dbReference type="CDD" id="cd11566">
    <property type="entry name" value="eIF1_SUI1"/>
    <property type="match status" value="1"/>
</dbReference>
<accession>A0AA38HH10</accession>
<dbReference type="EMBL" id="JALNTZ010003988">
    <property type="protein sequence ID" value="KAJ3615646.1"/>
    <property type="molecule type" value="Genomic_DNA"/>
</dbReference>
<feature type="domain" description="SUI1" evidence="3">
    <location>
        <begin position="60"/>
        <end position="130"/>
    </location>
</feature>
<comment type="similarity">
    <text evidence="1">Belongs to the SUI1 family.</text>
</comment>
<name>A0AA38HH10_9CUCU</name>
<evidence type="ECO:0000256" key="1">
    <source>
        <dbReference type="ARBA" id="ARBA00005422"/>
    </source>
</evidence>
<evidence type="ECO:0000259" key="3">
    <source>
        <dbReference type="PROSITE" id="PS50296"/>
    </source>
</evidence>
<evidence type="ECO:0000256" key="2">
    <source>
        <dbReference type="ARBA" id="ARBA00022917"/>
    </source>
</evidence>